<feature type="compositionally biased region" description="Polar residues" evidence="1">
    <location>
        <begin position="10"/>
        <end position="19"/>
    </location>
</feature>
<dbReference type="Gene3D" id="2.130.10.10">
    <property type="entry name" value="YVTN repeat-like/Quinoprotein amine dehydrogenase"/>
    <property type="match status" value="1"/>
</dbReference>
<accession>A0ABR4CYP5</accession>
<dbReference type="PANTHER" id="PTHR16220">
    <property type="entry name" value="WD REPEAT PROTEIN 8-RELATED"/>
    <property type="match status" value="1"/>
</dbReference>
<dbReference type="EMBL" id="JAZHXI010000002">
    <property type="protein sequence ID" value="KAL2075012.1"/>
    <property type="molecule type" value="Genomic_DNA"/>
</dbReference>
<evidence type="ECO:0000313" key="2">
    <source>
        <dbReference type="EMBL" id="KAL2075012.1"/>
    </source>
</evidence>
<gene>
    <name evidence="2" type="ORF">VTL71DRAFT_8792</name>
</gene>
<dbReference type="InterPro" id="IPR052778">
    <property type="entry name" value="Centrosome-WD_assoc"/>
</dbReference>
<evidence type="ECO:0000313" key="3">
    <source>
        <dbReference type="Proteomes" id="UP001595075"/>
    </source>
</evidence>
<reference evidence="2 3" key="1">
    <citation type="journal article" date="2024" name="Commun. Biol.">
        <title>Comparative genomic analysis of thermophilic fungi reveals convergent evolutionary adaptations and gene losses.</title>
        <authorList>
            <person name="Steindorff A.S."/>
            <person name="Aguilar-Pontes M.V."/>
            <person name="Robinson A.J."/>
            <person name="Andreopoulos B."/>
            <person name="LaButti K."/>
            <person name="Kuo A."/>
            <person name="Mondo S."/>
            <person name="Riley R."/>
            <person name="Otillar R."/>
            <person name="Haridas S."/>
            <person name="Lipzen A."/>
            <person name="Grimwood J."/>
            <person name="Schmutz J."/>
            <person name="Clum A."/>
            <person name="Reid I.D."/>
            <person name="Moisan M.C."/>
            <person name="Butler G."/>
            <person name="Nguyen T.T.M."/>
            <person name="Dewar K."/>
            <person name="Conant G."/>
            <person name="Drula E."/>
            <person name="Henrissat B."/>
            <person name="Hansel C."/>
            <person name="Singer S."/>
            <person name="Hutchinson M.I."/>
            <person name="de Vries R.P."/>
            <person name="Natvig D.O."/>
            <person name="Powell A.J."/>
            <person name="Tsang A."/>
            <person name="Grigoriev I.V."/>
        </authorList>
    </citation>
    <scope>NUCLEOTIDE SEQUENCE [LARGE SCALE GENOMIC DNA]</scope>
    <source>
        <strain evidence="2 3">CBS 494.80</strain>
    </source>
</reference>
<organism evidence="2 3">
    <name type="scientific">Oculimacula yallundae</name>
    <dbReference type="NCBI Taxonomy" id="86028"/>
    <lineage>
        <taxon>Eukaryota</taxon>
        <taxon>Fungi</taxon>
        <taxon>Dikarya</taxon>
        <taxon>Ascomycota</taxon>
        <taxon>Pezizomycotina</taxon>
        <taxon>Leotiomycetes</taxon>
        <taxon>Helotiales</taxon>
        <taxon>Ploettnerulaceae</taxon>
        <taxon>Oculimacula</taxon>
    </lineage>
</organism>
<dbReference type="SUPFAM" id="SSF82171">
    <property type="entry name" value="DPP6 N-terminal domain-like"/>
    <property type="match status" value="1"/>
</dbReference>
<feature type="region of interest" description="Disordered" evidence="1">
    <location>
        <begin position="1"/>
        <end position="21"/>
    </location>
</feature>
<comment type="caution">
    <text evidence="2">The sequence shown here is derived from an EMBL/GenBank/DDBJ whole genome shotgun (WGS) entry which is preliminary data.</text>
</comment>
<keyword evidence="3" id="KW-1185">Reference proteome</keyword>
<name>A0ABR4CYP5_9HELO</name>
<proteinExistence type="predicted"/>
<dbReference type="PANTHER" id="PTHR16220:SF0">
    <property type="entry name" value="WD REPEAT-CONTAINING PROTEIN WRAP73"/>
    <property type="match status" value="1"/>
</dbReference>
<evidence type="ECO:0000256" key="1">
    <source>
        <dbReference type="SAM" id="MobiDB-lite"/>
    </source>
</evidence>
<dbReference type="InterPro" id="IPR015943">
    <property type="entry name" value="WD40/YVTN_repeat-like_dom_sf"/>
</dbReference>
<protein>
    <submittedName>
        <fullName evidence="2">Uncharacterized protein</fullName>
    </submittedName>
</protein>
<feature type="region of interest" description="Disordered" evidence="1">
    <location>
        <begin position="467"/>
        <end position="502"/>
    </location>
</feature>
<sequence>MEPKVRFSRSLKSSTQSLPSPDGASIATILPSKLSIRATRSLEIARVISLPPELVSSISWFLWSASSSRILLGSADTVRVYSTTSQFSATISNPTSGTTKIAYVAFGADHNEICVFSDFGLKLSICNLLTSKSVEINSPKFYNPGNAGRGLSYRPGARNLALLTRSGGKDIISIHSRDTLDVKRSWCPDTADAQGIQWSADGKWLAVWESASQGHRLLVYTADGHLFKAWNGPIPTSEDDIDMTLGAGIKLFDWSSNGMHIAIGDFTNRVTVLSAPSFSESMSVVHTAAVKPTESLQIWQEQINASQSGSFIREFVAATQSICPPTLGSPTTNNTEPKTGTNFMSFDNSATLLATRIESLPTTIWIWDIGTRILRAVMIMHAPIAKATWHPSIGEVLMIRCEGDESRGLVHLWDLSWDRPKILDFQAQIPGGKLLGKTICRWMNSNSPSPALFFSDSQDCILASIPGSDDEDVPWQEAELQSSQAYGQREESPLDLVPAEEKRSRVTIEDLMEDEGITGMSGESDEMEDTFQFRKFVEPAGNSNHG</sequence>
<dbReference type="Proteomes" id="UP001595075">
    <property type="component" value="Unassembled WGS sequence"/>
</dbReference>